<dbReference type="Proteomes" id="UP000621447">
    <property type="component" value="Unassembled WGS sequence"/>
</dbReference>
<gene>
    <name evidence="2" type="ORF">HRV97_11540</name>
</gene>
<feature type="domain" description="THIF-type NAD/FAD binding fold" evidence="1">
    <location>
        <begin position="11"/>
        <end position="246"/>
    </location>
</feature>
<dbReference type="PANTHER" id="PTHR10953:SF102">
    <property type="entry name" value="ADENYLYLTRANSFERASE AND SULFURTRANSFERASE MOCS3"/>
    <property type="match status" value="1"/>
</dbReference>
<dbReference type="CDD" id="cd00757">
    <property type="entry name" value="ThiF_MoeB_HesA_family"/>
    <property type="match status" value="1"/>
</dbReference>
<evidence type="ECO:0000313" key="3">
    <source>
        <dbReference type="Proteomes" id="UP000621447"/>
    </source>
</evidence>
<dbReference type="InterPro" id="IPR000594">
    <property type="entry name" value="ThiF_NAD_FAD-bd"/>
</dbReference>
<dbReference type="EMBL" id="JABULH010000004">
    <property type="protein sequence ID" value="NTS65794.1"/>
    <property type="molecule type" value="Genomic_DNA"/>
</dbReference>
<dbReference type="Pfam" id="PF00899">
    <property type="entry name" value="ThiF"/>
    <property type="match status" value="1"/>
</dbReference>
<keyword evidence="3" id="KW-1185">Reference proteome</keyword>
<evidence type="ECO:0000259" key="1">
    <source>
        <dbReference type="Pfam" id="PF00899"/>
    </source>
</evidence>
<dbReference type="RefSeq" id="WP_174194407.1">
    <property type="nucleotide sequence ID" value="NZ_JABULH010000004.1"/>
</dbReference>
<dbReference type="NCBIfam" id="NF004281">
    <property type="entry name" value="PRK05690.1"/>
    <property type="match status" value="1"/>
</dbReference>
<dbReference type="PANTHER" id="PTHR10953">
    <property type="entry name" value="UBIQUITIN-ACTIVATING ENZYME E1"/>
    <property type="match status" value="1"/>
</dbReference>
<dbReference type="Gene3D" id="3.40.50.720">
    <property type="entry name" value="NAD(P)-binding Rossmann-like Domain"/>
    <property type="match status" value="1"/>
</dbReference>
<evidence type="ECO:0000313" key="2">
    <source>
        <dbReference type="EMBL" id="NTS65794.1"/>
    </source>
</evidence>
<protein>
    <submittedName>
        <fullName evidence="2">HesA/MoeB/ThiF family protein</fullName>
    </submittedName>
</protein>
<sequence>MTLSPDELARYARHVILPEIGGLGQLRLRRAQVTVIGAGGIGSPALQYLAGAGFGRIVVVDDDRIDTSNLHRQTLFSGDERGEAKAERAVAAITRINPHVEARAAVERIDAGNALRLLDGADVVIDGSDNFATRLAVADAALALRIPLVSSAVSRFEGQVAVFRGWERDKPCYRCFVGDDPAREGLTCAEEGVLGPVTGVLGSMAALEAIRAVAPFGEDSAGTLLLVDLLALRFRTLRLPKDPGCLACGTGRQ</sequence>
<accession>A0ABX2JJ35</accession>
<comment type="caution">
    <text evidence="2">The sequence shown here is derived from an EMBL/GenBank/DDBJ whole genome shotgun (WGS) entry which is preliminary data.</text>
</comment>
<reference evidence="2 3" key="1">
    <citation type="submission" date="2020-06" db="EMBL/GenBank/DDBJ databases">
        <title>Sphingomonas hominis sp. nov., a member of the Sphingomonas, isolated from the hair of a 22-year-old girl.</title>
        <authorList>
            <person name="Zhang D.-F."/>
            <person name="Cui X.-W."/>
        </authorList>
    </citation>
    <scope>NUCLEOTIDE SEQUENCE [LARGE SCALE GENOMIC DNA]</scope>
    <source>
        <strain evidence="2 3">HHU CXW</strain>
    </source>
</reference>
<proteinExistence type="predicted"/>
<dbReference type="InterPro" id="IPR035985">
    <property type="entry name" value="Ubiquitin-activating_enz"/>
</dbReference>
<dbReference type="InterPro" id="IPR045886">
    <property type="entry name" value="ThiF/MoeB/HesA"/>
</dbReference>
<name>A0ABX2JJ35_9SPHN</name>
<organism evidence="2 3">
    <name type="scientific">Sphingomonas hominis</name>
    <dbReference type="NCBI Taxonomy" id="2741495"/>
    <lineage>
        <taxon>Bacteria</taxon>
        <taxon>Pseudomonadati</taxon>
        <taxon>Pseudomonadota</taxon>
        <taxon>Alphaproteobacteria</taxon>
        <taxon>Sphingomonadales</taxon>
        <taxon>Sphingomonadaceae</taxon>
        <taxon>Sphingomonas</taxon>
    </lineage>
</organism>
<dbReference type="SUPFAM" id="SSF69572">
    <property type="entry name" value="Activating enzymes of the ubiquitin-like proteins"/>
    <property type="match status" value="1"/>
</dbReference>